<dbReference type="EMBL" id="ML978721">
    <property type="protein sequence ID" value="KAF2087094.1"/>
    <property type="molecule type" value="Genomic_DNA"/>
</dbReference>
<feature type="compositionally biased region" description="Acidic residues" evidence="4">
    <location>
        <begin position="83"/>
        <end position="95"/>
    </location>
</feature>
<dbReference type="AlphaFoldDB" id="A0A9P4HW20"/>
<feature type="compositionally biased region" description="Basic and acidic residues" evidence="4">
    <location>
        <begin position="375"/>
        <end position="384"/>
    </location>
</feature>
<feature type="region of interest" description="Disordered" evidence="4">
    <location>
        <begin position="1"/>
        <end position="118"/>
    </location>
</feature>
<feature type="compositionally biased region" description="Low complexity" evidence="4">
    <location>
        <begin position="282"/>
        <end position="295"/>
    </location>
</feature>
<feature type="compositionally biased region" description="Basic and acidic residues" evidence="4">
    <location>
        <begin position="323"/>
        <end position="343"/>
    </location>
</feature>
<evidence type="ECO:0000259" key="5">
    <source>
        <dbReference type="SMART" id="SM00249"/>
    </source>
</evidence>
<dbReference type="SMART" id="SM00249">
    <property type="entry name" value="PHD"/>
    <property type="match status" value="1"/>
</dbReference>
<keyword evidence="1" id="KW-0479">Metal-binding</keyword>
<dbReference type="GO" id="GO:0061188">
    <property type="term" value="P:negative regulation of rDNA heterochromatin formation"/>
    <property type="evidence" value="ECO:0007669"/>
    <property type="project" value="TreeGrafter"/>
</dbReference>
<feature type="compositionally biased region" description="Low complexity" evidence="4">
    <location>
        <begin position="1"/>
        <end position="21"/>
    </location>
</feature>
<feature type="domain" description="Zinc finger PHD-type" evidence="5">
    <location>
        <begin position="98"/>
        <end position="163"/>
    </location>
</feature>
<keyword evidence="2" id="KW-0863">Zinc-finger</keyword>
<dbReference type="InterPro" id="IPR053051">
    <property type="entry name" value="HDAC_complex_subunit"/>
</dbReference>
<dbReference type="PANTHER" id="PTHR47793:SF1">
    <property type="entry name" value="HISTONE DEACETYLASE COMPLEX SUBUNIT CTI6"/>
    <property type="match status" value="1"/>
</dbReference>
<dbReference type="PANTHER" id="PTHR47793">
    <property type="entry name" value="HISTONE DEACETYLASE COMPLEX SUBUNIT CTI6"/>
    <property type="match status" value="1"/>
</dbReference>
<keyword evidence="3" id="KW-0862">Zinc</keyword>
<dbReference type="Proteomes" id="UP000799776">
    <property type="component" value="Unassembled WGS sequence"/>
</dbReference>
<organism evidence="6 7">
    <name type="scientific">Saccharata proteae CBS 121410</name>
    <dbReference type="NCBI Taxonomy" id="1314787"/>
    <lineage>
        <taxon>Eukaryota</taxon>
        <taxon>Fungi</taxon>
        <taxon>Dikarya</taxon>
        <taxon>Ascomycota</taxon>
        <taxon>Pezizomycotina</taxon>
        <taxon>Dothideomycetes</taxon>
        <taxon>Dothideomycetes incertae sedis</taxon>
        <taxon>Botryosphaeriales</taxon>
        <taxon>Saccharataceae</taxon>
        <taxon>Saccharata</taxon>
    </lineage>
</organism>
<sequence length="586" mass="64270">MSLRRSSRAPPAHSNSSSSLSSRDRNTRSHNKASSPQKSSSPGSLSSDEPDESGRVHHSEEPTTRRRTRAQDHEGDHNAKDNEDADEDVGDDDEETTRCICGSQEYPGPPSDDEDVAVPPEMLEDVGGLFIQCDKCSVWQHGGCVGIMEEKFVPENYYCEECRKDLHRLMTSPNGQRYSKYRPVVGSPPAKSSHRKSSLSKEPESRSSKDKEKPRASVEASAKRRSTMNSRAAYEDDEVLRQVIEESKSEGVAAVSESGTRKVKRAREESEDVKSGIKRQRTGSGSTSSPAPSEALDSDEEGGSKNNASAQKQKPRGAAARSQQERLQREQKEREKERAEAAGKRKGRAERRRAEDEESTEAIAAPSVETEEKENEAAREESRETPTVPAITSIKRSTKPVTTKRGGRLGRNQYTRDRDMGSTEKTAASPHRTSGRNNTKEHEGESPTGNGAESGPNGSGSDVAVAATVKGVKNGKRTAPSKLDKISWKDMNGTASHMLEYISRVQVEMASEKTSTTTSAMAVVKTLQVVNGDGNGEANGAVMDIDTRDGESNESNYEGLNSLEMMDVLTRNLVHWQQRFGERRDK</sequence>
<accession>A0A9P4HW20</accession>
<dbReference type="GO" id="GO:0033698">
    <property type="term" value="C:Rpd3L complex"/>
    <property type="evidence" value="ECO:0007669"/>
    <property type="project" value="TreeGrafter"/>
</dbReference>
<dbReference type="GO" id="GO:0061186">
    <property type="term" value="P:negative regulation of silent mating-type cassette heterochromatin formation"/>
    <property type="evidence" value="ECO:0007669"/>
    <property type="project" value="TreeGrafter"/>
</dbReference>
<feature type="compositionally biased region" description="Basic and acidic residues" evidence="4">
    <location>
        <begin position="266"/>
        <end position="275"/>
    </location>
</feature>
<keyword evidence="7" id="KW-1185">Reference proteome</keyword>
<evidence type="ECO:0000256" key="3">
    <source>
        <dbReference type="ARBA" id="ARBA00022833"/>
    </source>
</evidence>
<feature type="compositionally biased region" description="Basic and acidic residues" evidence="4">
    <location>
        <begin position="239"/>
        <end position="249"/>
    </location>
</feature>
<feature type="region of interest" description="Disordered" evidence="4">
    <location>
        <begin position="173"/>
        <end position="462"/>
    </location>
</feature>
<dbReference type="OrthoDB" id="418595at2759"/>
<dbReference type="InterPro" id="IPR013083">
    <property type="entry name" value="Znf_RING/FYVE/PHD"/>
</dbReference>
<comment type="caution">
    <text evidence="6">The sequence shown here is derived from an EMBL/GenBank/DDBJ whole genome shotgun (WGS) entry which is preliminary data.</text>
</comment>
<dbReference type="InterPro" id="IPR001965">
    <property type="entry name" value="Znf_PHD"/>
</dbReference>
<dbReference type="GO" id="GO:0070210">
    <property type="term" value="C:Rpd3L-Expanded complex"/>
    <property type="evidence" value="ECO:0007669"/>
    <property type="project" value="TreeGrafter"/>
</dbReference>
<dbReference type="SUPFAM" id="SSF57903">
    <property type="entry name" value="FYVE/PHD zinc finger"/>
    <property type="match status" value="1"/>
</dbReference>
<dbReference type="InterPro" id="IPR019786">
    <property type="entry name" value="Zinc_finger_PHD-type_CS"/>
</dbReference>
<feature type="compositionally biased region" description="Low complexity" evidence="4">
    <location>
        <begin position="34"/>
        <end position="47"/>
    </location>
</feature>
<protein>
    <recommendedName>
        <fullName evidence="5">Zinc finger PHD-type domain-containing protein</fullName>
    </recommendedName>
</protein>
<evidence type="ECO:0000313" key="6">
    <source>
        <dbReference type="EMBL" id="KAF2087094.1"/>
    </source>
</evidence>
<feature type="compositionally biased region" description="Polar residues" evidence="4">
    <location>
        <begin position="423"/>
        <end position="437"/>
    </location>
</feature>
<dbReference type="GO" id="GO:0008270">
    <property type="term" value="F:zinc ion binding"/>
    <property type="evidence" value="ECO:0007669"/>
    <property type="project" value="UniProtKB-KW"/>
</dbReference>
<dbReference type="Gene3D" id="3.30.40.10">
    <property type="entry name" value="Zinc/RING finger domain, C3HC4 (zinc finger)"/>
    <property type="match status" value="1"/>
</dbReference>
<gene>
    <name evidence="6" type="ORF">K490DRAFT_65959</name>
</gene>
<dbReference type="PROSITE" id="PS01359">
    <property type="entry name" value="ZF_PHD_1"/>
    <property type="match status" value="1"/>
</dbReference>
<evidence type="ECO:0000256" key="2">
    <source>
        <dbReference type="ARBA" id="ARBA00022771"/>
    </source>
</evidence>
<dbReference type="InterPro" id="IPR011011">
    <property type="entry name" value="Znf_FYVE_PHD"/>
</dbReference>
<feature type="compositionally biased region" description="Basic and acidic residues" evidence="4">
    <location>
        <begin position="199"/>
        <end position="216"/>
    </location>
</feature>
<evidence type="ECO:0000313" key="7">
    <source>
        <dbReference type="Proteomes" id="UP000799776"/>
    </source>
</evidence>
<proteinExistence type="predicted"/>
<reference evidence="6" key="1">
    <citation type="journal article" date="2020" name="Stud. Mycol.">
        <title>101 Dothideomycetes genomes: a test case for predicting lifestyles and emergence of pathogens.</title>
        <authorList>
            <person name="Haridas S."/>
            <person name="Albert R."/>
            <person name="Binder M."/>
            <person name="Bloem J."/>
            <person name="Labutti K."/>
            <person name="Salamov A."/>
            <person name="Andreopoulos B."/>
            <person name="Baker S."/>
            <person name="Barry K."/>
            <person name="Bills G."/>
            <person name="Bluhm B."/>
            <person name="Cannon C."/>
            <person name="Castanera R."/>
            <person name="Culley D."/>
            <person name="Daum C."/>
            <person name="Ezra D."/>
            <person name="Gonzalez J."/>
            <person name="Henrissat B."/>
            <person name="Kuo A."/>
            <person name="Liang C."/>
            <person name="Lipzen A."/>
            <person name="Lutzoni F."/>
            <person name="Magnuson J."/>
            <person name="Mondo S."/>
            <person name="Nolan M."/>
            <person name="Ohm R."/>
            <person name="Pangilinan J."/>
            <person name="Park H.-J."/>
            <person name="Ramirez L."/>
            <person name="Alfaro M."/>
            <person name="Sun H."/>
            <person name="Tritt A."/>
            <person name="Yoshinaga Y."/>
            <person name="Zwiers L.-H."/>
            <person name="Turgeon B."/>
            <person name="Goodwin S."/>
            <person name="Spatafora J."/>
            <person name="Crous P."/>
            <person name="Grigoriev I."/>
        </authorList>
    </citation>
    <scope>NUCLEOTIDE SEQUENCE</scope>
    <source>
        <strain evidence="6">CBS 121410</strain>
    </source>
</reference>
<dbReference type="Pfam" id="PF20826">
    <property type="entry name" value="PHD_5"/>
    <property type="match status" value="1"/>
</dbReference>
<evidence type="ECO:0000256" key="4">
    <source>
        <dbReference type="SAM" id="MobiDB-lite"/>
    </source>
</evidence>
<feature type="compositionally biased region" description="Basic and acidic residues" evidence="4">
    <location>
        <begin position="52"/>
        <end position="82"/>
    </location>
</feature>
<evidence type="ECO:0000256" key="1">
    <source>
        <dbReference type="ARBA" id="ARBA00022723"/>
    </source>
</evidence>
<name>A0A9P4HW20_9PEZI</name>